<evidence type="ECO:0000256" key="5">
    <source>
        <dbReference type="SAM" id="MobiDB-lite"/>
    </source>
</evidence>
<gene>
    <name evidence="7" type="ORF">Rrhod_0188</name>
</gene>
<proteinExistence type="predicted"/>
<comment type="caution">
    <text evidence="7">The sequence shown here is derived from an EMBL/GenBank/DDBJ whole genome shotgun (WGS) entry which is preliminary data.</text>
</comment>
<dbReference type="GO" id="GO:0005524">
    <property type="term" value="F:ATP binding"/>
    <property type="evidence" value="ECO:0007669"/>
    <property type="project" value="UniProtKB-KW"/>
</dbReference>
<dbReference type="InterPro" id="IPR040999">
    <property type="entry name" value="Mak_N_cap"/>
</dbReference>
<dbReference type="Proteomes" id="UP000013525">
    <property type="component" value="Unassembled WGS sequence"/>
</dbReference>
<dbReference type="PATRIC" id="fig|1273125.3.peg.187"/>
<keyword evidence="4" id="KW-0067">ATP-binding</keyword>
<reference evidence="7 8" key="1">
    <citation type="journal article" date="2013" name="Genome Announc.">
        <title>Draft Genome Sequence of Rhodococcus rhodnii Strain LMG5362, a Symbiont of Rhodnius prolixus (Hemiptera, Reduviidae, Triatominae), the Principle Vector of Trypanosoma cruzi.</title>
        <authorList>
            <person name="Pachebat J.A."/>
            <person name="van Keulen G."/>
            <person name="Whitten M.M."/>
            <person name="Girdwood S."/>
            <person name="Del Sol R."/>
            <person name="Dyson P.J."/>
            <person name="Facey P.D."/>
        </authorList>
    </citation>
    <scope>NUCLEOTIDE SEQUENCE [LARGE SCALE GENOMIC DNA]</scope>
    <source>
        <strain evidence="7 8">LMG 5362</strain>
    </source>
</reference>
<evidence type="ECO:0000256" key="2">
    <source>
        <dbReference type="ARBA" id="ARBA00022741"/>
    </source>
</evidence>
<keyword evidence="1" id="KW-0808">Transferase</keyword>
<sequence>MSGGDRDLTELLASWLPRQRWFAAKGATVTGLRIVLSDTVVDRSDLRVDHLVAEVAFDEIPPQLYQIPIAFRAVVPRGLEPWCLDDVPGDDDPDDAGERRPRPYDAMRDPEAIEAFVRAARPGGPVVVHSADGDVDVHIEGSPRVLGAEQSNTSVVLGESLLLKLFR</sequence>
<keyword evidence="3" id="KW-0418">Kinase</keyword>
<feature type="domain" description="Maltokinase N-terminal cap" evidence="6">
    <location>
        <begin position="15"/>
        <end position="85"/>
    </location>
</feature>
<dbReference type="GO" id="GO:0016301">
    <property type="term" value="F:kinase activity"/>
    <property type="evidence" value="ECO:0007669"/>
    <property type="project" value="UniProtKB-KW"/>
</dbReference>
<keyword evidence="2" id="KW-0547">Nucleotide-binding</keyword>
<feature type="region of interest" description="Disordered" evidence="5">
    <location>
        <begin position="85"/>
        <end position="104"/>
    </location>
</feature>
<keyword evidence="8" id="KW-1185">Reference proteome</keyword>
<evidence type="ECO:0000259" key="6">
    <source>
        <dbReference type="Pfam" id="PF18085"/>
    </source>
</evidence>
<dbReference type="Pfam" id="PF18085">
    <property type="entry name" value="Mak_N_cap"/>
    <property type="match status" value="1"/>
</dbReference>
<evidence type="ECO:0000256" key="4">
    <source>
        <dbReference type="ARBA" id="ARBA00022840"/>
    </source>
</evidence>
<protein>
    <recommendedName>
        <fullName evidence="6">Maltokinase N-terminal cap domain-containing protein</fullName>
    </recommendedName>
</protein>
<dbReference type="AlphaFoldDB" id="R7WSW6"/>
<evidence type="ECO:0000313" key="7">
    <source>
        <dbReference type="EMBL" id="EOM78360.1"/>
    </source>
</evidence>
<name>R7WSW6_9NOCA</name>
<evidence type="ECO:0000256" key="3">
    <source>
        <dbReference type="ARBA" id="ARBA00022777"/>
    </source>
</evidence>
<evidence type="ECO:0000313" key="8">
    <source>
        <dbReference type="Proteomes" id="UP000013525"/>
    </source>
</evidence>
<dbReference type="EMBL" id="APMY01000004">
    <property type="protein sequence ID" value="EOM78360.1"/>
    <property type="molecule type" value="Genomic_DNA"/>
</dbReference>
<dbReference type="eggNOG" id="COG3281">
    <property type="taxonomic scope" value="Bacteria"/>
</dbReference>
<organism evidence="7 8">
    <name type="scientific">Rhodococcus rhodnii LMG 5362</name>
    <dbReference type="NCBI Taxonomy" id="1273125"/>
    <lineage>
        <taxon>Bacteria</taxon>
        <taxon>Bacillati</taxon>
        <taxon>Actinomycetota</taxon>
        <taxon>Actinomycetes</taxon>
        <taxon>Mycobacteriales</taxon>
        <taxon>Nocardiaceae</taxon>
        <taxon>Rhodococcus</taxon>
    </lineage>
</organism>
<evidence type="ECO:0000256" key="1">
    <source>
        <dbReference type="ARBA" id="ARBA00022679"/>
    </source>
</evidence>
<accession>R7WSW6</accession>